<feature type="transmembrane region" description="Helical" evidence="1">
    <location>
        <begin position="12"/>
        <end position="31"/>
    </location>
</feature>
<reference evidence="3" key="1">
    <citation type="submission" date="2018-07" db="EMBL/GenBank/DDBJ databases">
        <authorList>
            <person name="Zhao J."/>
        </authorList>
    </citation>
    <scope>NUCLEOTIDE SEQUENCE [LARGE SCALE GENOMIC DNA]</scope>
    <source>
        <strain evidence="3">GSSD-12</strain>
    </source>
</reference>
<name>A0A345HKL3_9ACTN</name>
<keyword evidence="1" id="KW-0472">Membrane</keyword>
<protein>
    <submittedName>
        <fullName evidence="2">Uncharacterized protein</fullName>
    </submittedName>
</protein>
<keyword evidence="1" id="KW-1133">Transmembrane helix</keyword>
<keyword evidence="1" id="KW-0812">Transmembrane</keyword>
<evidence type="ECO:0000256" key="1">
    <source>
        <dbReference type="SAM" id="Phobius"/>
    </source>
</evidence>
<dbReference type="OrthoDB" id="4153095at2"/>
<evidence type="ECO:0000313" key="3">
    <source>
        <dbReference type="Proteomes" id="UP000253868"/>
    </source>
</evidence>
<dbReference type="KEGG" id="spad:DVK44_05550"/>
<dbReference type="Proteomes" id="UP000253868">
    <property type="component" value="Chromosome"/>
</dbReference>
<evidence type="ECO:0000313" key="2">
    <source>
        <dbReference type="EMBL" id="AXG77237.1"/>
    </source>
</evidence>
<accession>A0A345HKL3</accession>
<proteinExistence type="predicted"/>
<keyword evidence="3" id="KW-1185">Reference proteome</keyword>
<organism evidence="2 3">
    <name type="scientific">Streptomyces paludis</name>
    <dbReference type="NCBI Taxonomy" id="2282738"/>
    <lineage>
        <taxon>Bacteria</taxon>
        <taxon>Bacillati</taxon>
        <taxon>Actinomycetota</taxon>
        <taxon>Actinomycetes</taxon>
        <taxon>Kitasatosporales</taxon>
        <taxon>Streptomycetaceae</taxon>
        <taxon>Streptomyces</taxon>
    </lineage>
</organism>
<gene>
    <name evidence="2" type="ORF">DVK44_05550</name>
</gene>
<dbReference type="AlphaFoldDB" id="A0A345HKL3"/>
<sequence>MAASPSRRTRTALLSAGAVALVVVGVGTWAWTRDDGGSACSVLREDGRIRTVLGSAYRDDLDCAALGEKLKDSATGSGEGAHSVEQARAMRDIISATGDTLKSDGLALDSALRMPLAEILADYTPDTHEILRRLDFDYEKHLSDGEPWEDDSGVRVTVPNDTLVRVIRAISQDPAAYAVIRIAEGRHAAGKLVAIPARADDLKINLAACGNARTLGSLDGIAADTTAGLSKEKRTRWENQVIEALSAQASSSGIPPYKTDPVGHVTGTWAGKLHVGEVKHFSVTFRAQAVEYVNTWARYRTVEPALLENLAVECRKSATNMYVETLRTLEKK</sequence>
<dbReference type="EMBL" id="CP031194">
    <property type="protein sequence ID" value="AXG77237.1"/>
    <property type="molecule type" value="Genomic_DNA"/>
</dbReference>